<evidence type="ECO:0000256" key="4">
    <source>
        <dbReference type="ARBA" id="ARBA00022723"/>
    </source>
</evidence>
<dbReference type="SUPFAM" id="SSF54060">
    <property type="entry name" value="His-Me finger endonucleases"/>
    <property type="match status" value="1"/>
</dbReference>
<feature type="transmembrane region" description="Helical" evidence="11">
    <location>
        <begin position="5"/>
        <end position="21"/>
    </location>
</feature>
<comment type="similarity">
    <text evidence="2 10">Belongs to the DNA/RNA non-specific endonuclease family.</text>
</comment>
<evidence type="ECO:0000256" key="9">
    <source>
        <dbReference type="PIRSR" id="PIRSR640255-2"/>
    </source>
</evidence>
<feature type="domain" description="ENPP1-3/EXOG-like endonuclease/phosphodiesterase" evidence="12">
    <location>
        <begin position="62"/>
        <end position="254"/>
    </location>
</feature>
<feature type="binding site" evidence="9">
    <location>
        <position position="154"/>
    </location>
    <ligand>
        <name>Mg(2+)</name>
        <dbReference type="ChEBI" id="CHEBI:18420"/>
        <note>catalytic</note>
    </ligand>
</feature>
<dbReference type="GO" id="GO:0016787">
    <property type="term" value="F:hydrolase activity"/>
    <property type="evidence" value="ECO:0007669"/>
    <property type="project" value="UniProtKB-KW"/>
</dbReference>
<dbReference type="EMBL" id="JAIRBB010000006">
    <property type="protein sequence ID" value="MCG2431153.1"/>
    <property type="molecule type" value="Genomic_DNA"/>
</dbReference>
<keyword evidence="4 9" id="KW-0479">Metal-binding</keyword>
<evidence type="ECO:0000256" key="11">
    <source>
        <dbReference type="SAM" id="Phobius"/>
    </source>
</evidence>
<dbReference type="EC" id="3.1.30.-" evidence="10"/>
<evidence type="ECO:0000256" key="6">
    <source>
        <dbReference type="ARBA" id="ARBA00022801"/>
    </source>
</evidence>
<evidence type="ECO:0000256" key="2">
    <source>
        <dbReference type="ARBA" id="ARBA00010052"/>
    </source>
</evidence>
<keyword evidence="15" id="KW-1185">Reference proteome</keyword>
<dbReference type="InterPro" id="IPR018524">
    <property type="entry name" value="DNA/RNA_endonuclease_AS"/>
</dbReference>
<dbReference type="GO" id="GO:0046872">
    <property type="term" value="F:metal ion binding"/>
    <property type="evidence" value="ECO:0007669"/>
    <property type="project" value="UniProtKB-KW"/>
</dbReference>
<dbReference type="GO" id="GO:0004519">
    <property type="term" value="F:endonuclease activity"/>
    <property type="evidence" value="ECO:0007669"/>
    <property type="project" value="UniProtKB-UniRule"/>
</dbReference>
<feature type="domain" description="DNA/RNA non-specific endonuclease/pyrophosphatase/phosphodiesterase" evidence="13">
    <location>
        <begin position="61"/>
        <end position="254"/>
    </location>
</feature>
<dbReference type="Pfam" id="PF01223">
    <property type="entry name" value="Endonuclease_NS"/>
    <property type="match status" value="1"/>
</dbReference>
<keyword evidence="6 10" id="KW-0378">Hydrolase</keyword>
<evidence type="ECO:0000256" key="5">
    <source>
        <dbReference type="ARBA" id="ARBA00022759"/>
    </source>
</evidence>
<dbReference type="InterPro" id="IPR020821">
    <property type="entry name" value="ENPP1-3/EXOG-like_nuc-like"/>
</dbReference>
<dbReference type="InterPro" id="IPR044925">
    <property type="entry name" value="His-Me_finger_sf"/>
</dbReference>
<evidence type="ECO:0000256" key="3">
    <source>
        <dbReference type="ARBA" id="ARBA00022722"/>
    </source>
</evidence>
<dbReference type="RefSeq" id="WP_237608300.1">
    <property type="nucleotide sequence ID" value="NZ_JAIRBB010000006.1"/>
</dbReference>
<dbReference type="SMART" id="SM00892">
    <property type="entry name" value="Endonuclease_NS"/>
    <property type="match status" value="1"/>
</dbReference>
<evidence type="ECO:0000259" key="12">
    <source>
        <dbReference type="SMART" id="SM00477"/>
    </source>
</evidence>
<dbReference type="Proteomes" id="UP001139462">
    <property type="component" value="Unassembled WGS sequence"/>
</dbReference>
<name>A0A9X1R408_9FLAO</name>
<evidence type="ECO:0000313" key="15">
    <source>
        <dbReference type="Proteomes" id="UP001139462"/>
    </source>
</evidence>
<sequence>MNRKYIYPLVIIILTVVLYYSDDIFDGNNNIISDTSTQIVRSSKEFDDSFLPESTTGAIVKHNYFTLSYSEDHEQAEWVAYELSKSDLSRNEFKRPYFEIDNKVSTTSADWRNYKNSGYDRGHLVPAADRKMSFEAYNETFLTSNVSPQNRAFNAGIWNRLEQKVRYWANKHDGVYVVSGGVLNGNMETIGYENVSVPNEFYKIVVDVTDGNHKAIAFLIPNEPSSKSFYEYVVSIDDIEAKTGIDFFPALPDSIEDKMESMIDLKAWGKK</sequence>
<accession>A0A9X1R408</accession>
<evidence type="ECO:0000256" key="8">
    <source>
        <dbReference type="PIRSR" id="PIRSR640255-1"/>
    </source>
</evidence>
<evidence type="ECO:0000256" key="1">
    <source>
        <dbReference type="ARBA" id="ARBA00001946"/>
    </source>
</evidence>
<comment type="cofactor">
    <cofactor evidence="1 10">
        <name>Mg(2+)</name>
        <dbReference type="ChEBI" id="CHEBI:18420"/>
    </cofactor>
</comment>
<reference evidence="14" key="1">
    <citation type="submission" date="2021-09" db="EMBL/GenBank/DDBJ databases">
        <title>Genome of Aequorivita sp. strain F64183.</title>
        <authorList>
            <person name="Wang Y."/>
        </authorList>
    </citation>
    <scope>NUCLEOTIDE SEQUENCE</scope>
    <source>
        <strain evidence="14">F64183</strain>
    </source>
</reference>
<keyword evidence="11" id="KW-0472">Membrane</keyword>
<proteinExistence type="inferred from homology"/>
<dbReference type="PANTHER" id="PTHR13966:SF5">
    <property type="entry name" value="ENDONUCLEASE G, MITOCHONDRIAL"/>
    <property type="match status" value="1"/>
</dbReference>
<keyword evidence="5 10" id="KW-0255">Endonuclease</keyword>
<feature type="active site" description="Proton acceptor" evidence="8">
    <location>
        <position position="123"/>
    </location>
</feature>
<evidence type="ECO:0000256" key="10">
    <source>
        <dbReference type="RuleBase" id="RU366055"/>
    </source>
</evidence>
<dbReference type="InterPro" id="IPR001604">
    <property type="entry name" value="Endo_G_ENPP1-like_dom"/>
</dbReference>
<dbReference type="SMART" id="SM00477">
    <property type="entry name" value="NUC"/>
    <property type="match status" value="1"/>
</dbReference>
<keyword evidence="3 10" id="KW-0540">Nuclease</keyword>
<comment type="caution">
    <text evidence="14">The sequence shown here is derived from an EMBL/GenBank/DDBJ whole genome shotgun (WGS) entry which is preliminary data.</text>
</comment>
<dbReference type="InterPro" id="IPR040255">
    <property type="entry name" value="Non-specific_endonuclease"/>
</dbReference>
<dbReference type="AlphaFoldDB" id="A0A9X1R408"/>
<evidence type="ECO:0000313" key="14">
    <source>
        <dbReference type="EMBL" id="MCG2431153.1"/>
    </source>
</evidence>
<dbReference type="InterPro" id="IPR044929">
    <property type="entry name" value="DNA/RNA_non-sp_Endonuclease_sf"/>
</dbReference>
<dbReference type="PROSITE" id="PS01070">
    <property type="entry name" value="NUCLEASE_NON_SPEC"/>
    <property type="match status" value="1"/>
</dbReference>
<dbReference type="CDD" id="cd00091">
    <property type="entry name" value="NUC"/>
    <property type="match status" value="1"/>
</dbReference>
<organism evidence="14 15">
    <name type="scientific">Aequorivita xiaoshiensis</name>
    <dbReference type="NCBI Taxonomy" id="2874476"/>
    <lineage>
        <taxon>Bacteria</taxon>
        <taxon>Pseudomonadati</taxon>
        <taxon>Bacteroidota</taxon>
        <taxon>Flavobacteriia</taxon>
        <taxon>Flavobacteriales</taxon>
        <taxon>Flavobacteriaceae</taxon>
        <taxon>Aequorivita</taxon>
    </lineage>
</organism>
<gene>
    <name evidence="14" type="ORF">K8344_08480</name>
</gene>
<evidence type="ECO:0000256" key="7">
    <source>
        <dbReference type="ARBA" id="ARBA00022842"/>
    </source>
</evidence>
<dbReference type="PANTHER" id="PTHR13966">
    <property type="entry name" value="ENDONUCLEASE RELATED"/>
    <property type="match status" value="1"/>
</dbReference>
<protein>
    <recommendedName>
        <fullName evidence="10">Endonuclease</fullName>
        <ecNumber evidence="10">3.1.30.-</ecNumber>
    </recommendedName>
</protein>
<keyword evidence="11" id="KW-1133">Transmembrane helix</keyword>
<keyword evidence="11" id="KW-0812">Transmembrane</keyword>
<keyword evidence="7" id="KW-0460">Magnesium</keyword>
<evidence type="ECO:0000259" key="13">
    <source>
        <dbReference type="SMART" id="SM00892"/>
    </source>
</evidence>
<dbReference type="Gene3D" id="3.40.570.10">
    <property type="entry name" value="Extracellular Endonuclease, subunit A"/>
    <property type="match status" value="1"/>
</dbReference>
<dbReference type="GO" id="GO:0003676">
    <property type="term" value="F:nucleic acid binding"/>
    <property type="evidence" value="ECO:0007669"/>
    <property type="project" value="InterPro"/>
</dbReference>